<organism evidence="2 3">
    <name type="scientific">Stephania yunnanensis</name>
    <dbReference type="NCBI Taxonomy" id="152371"/>
    <lineage>
        <taxon>Eukaryota</taxon>
        <taxon>Viridiplantae</taxon>
        <taxon>Streptophyta</taxon>
        <taxon>Embryophyta</taxon>
        <taxon>Tracheophyta</taxon>
        <taxon>Spermatophyta</taxon>
        <taxon>Magnoliopsida</taxon>
        <taxon>Ranunculales</taxon>
        <taxon>Menispermaceae</taxon>
        <taxon>Menispermoideae</taxon>
        <taxon>Cissampelideae</taxon>
        <taxon>Stephania</taxon>
    </lineage>
</organism>
<evidence type="ECO:0000256" key="1">
    <source>
        <dbReference type="SAM" id="MobiDB-lite"/>
    </source>
</evidence>
<name>A0AAP0JMB0_9MAGN</name>
<keyword evidence="3" id="KW-1185">Reference proteome</keyword>
<dbReference type="Proteomes" id="UP001420932">
    <property type="component" value="Unassembled WGS sequence"/>
</dbReference>
<accession>A0AAP0JMB0</accession>
<dbReference type="EMBL" id="JBBNAF010000006">
    <property type="protein sequence ID" value="KAK9135540.1"/>
    <property type="molecule type" value="Genomic_DNA"/>
</dbReference>
<evidence type="ECO:0000313" key="2">
    <source>
        <dbReference type="EMBL" id="KAK9135540.1"/>
    </source>
</evidence>
<feature type="region of interest" description="Disordered" evidence="1">
    <location>
        <begin position="44"/>
        <end position="74"/>
    </location>
</feature>
<protein>
    <submittedName>
        <fullName evidence="2">Uncharacterized protein</fullName>
    </submittedName>
</protein>
<reference evidence="2 3" key="1">
    <citation type="submission" date="2024-01" db="EMBL/GenBank/DDBJ databases">
        <title>Genome assemblies of Stephania.</title>
        <authorList>
            <person name="Yang L."/>
        </authorList>
    </citation>
    <scope>NUCLEOTIDE SEQUENCE [LARGE SCALE GENOMIC DNA]</scope>
    <source>
        <strain evidence="2">YNDBR</strain>
        <tissue evidence="2">Leaf</tissue>
    </source>
</reference>
<dbReference type="AlphaFoldDB" id="A0AAP0JMB0"/>
<evidence type="ECO:0000313" key="3">
    <source>
        <dbReference type="Proteomes" id="UP001420932"/>
    </source>
</evidence>
<gene>
    <name evidence="2" type="ORF">Syun_014870</name>
</gene>
<sequence>MLCLKLCLATIYIDSRVGSSSIDVKVIDKLVVFSWMIFESSRFWDDDDDGTQRSGKIRSKMGREEAPPLKPLPLPLSMPPARFFFAIDISSSRLGKEKIEDLF</sequence>
<comment type="caution">
    <text evidence="2">The sequence shown here is derived from an EMBL/GenBank/DDBJ whole genome shotgun (WGS) entry which is preliminary data.</text>
</comment>
<proteinExistence type="predicted"/>